<reference evidence="8 9" key="1">
    <citation type="submission" date="2019-07" db="EMBL/GenBank/DDBJ databases">
        <title>Rufibacter sp. nov., isolated from lake sediment.</title>
        <authorList>
            <person name="Qu J.-H."/>
        </authorList>
    </citation>
    <scope>NUCLEOTIDE SEQUENCE [LARGE SCALE GENOMIC DNA]</scope>
    <source>
        <strain evidence="8 9">NBS58-1</strain>
    </source>
</reference>
<dbReference type="SUPFAM" id="SSF48452">
    <property type="entry name" value="TPR-like"/>
    <property type="match status" value="1"/>
</dbReference>
<proteinExistence type="inferred from homology"/>
<dbReference type="InterPro" id="IPR011990">
    <property type="entry name" value="TPR-like_helical_dom_sf"/>
</dbReference>
<dbReference type="OrthoDB" id="9792139at2"/>
<feature type="domain" description="SusD-like N-terminal" evidence="7">
    <location>
        <begin position="87"/>
        <end position="231"/>
    </location>
</feature>
<dbReference type="Pfam" id="PF14322">
    <property type="entry name" value="SusD-like_3"/>
    <property type="match status" value="1"/>
</dbReference>
<keyword evidence="3" id="KW-0732">Signal</keyword>
<dbReference type="InterPro" id="IPR033985">
    <property type="entry name" value="SusD-like_N"/>
</dbReference>
<feature type="domain" description="RagB/SusD" evidence="6">
    <location>
        <begin position="336"/>
        <end position="432"/>
    </location>
</feature>
<dbReference type="InterPro" id="IPR012944">
    <property type="entry name" value="SusD_RagB_dom"/>
</dbReference>
<protein>
    <submittedName>
        <fullName evidence="8">RagB/SusD family nutrient uptake outer membrane protein</fullName>
    </submittedName>
</protein>
<evidence type="ECO:0000259" key="7">
    <source>
        <dbReference type="Pfam" id="PF14322"/>
    </source>
</evidence>
<evidence type="ECO:0000256" key="5">
    <source>
        <dbReference type="ARBA" id="ARBA00023237"/>
    </source>
</evidence>
<sequence length="459" mass="50491">MKTILTSYKTFVLAAAVLFSSCDLLEPDPATEVLSSTALVDARGAQAALLGTYSELQSNNYYGLDYPALSYLSSDEAESIGSFDFYRQFDRNGIQSENSSILSTWRQIYRVINLSNNLIADVPAIQDPTLTDNLRRSILAEAHFLRGLAYFDIARAWGGAQMVLTPTESKLDGQGIGRSTKAETYAQVLSDLNQAEQLFTEVEKGAVGSSYTTPARASLLAVWALKARFYLYQENWTEAENFATKVIDAKKAQLVYPYEQTIQGLLTPESILELAYTTANGNSHASYWLPSSSGGRLEWIPGQAITSELRNPAVGGARSILIGTSGTIVYGKKYFRNGTSDDPAFLLRISEQYLIRAEARVKKAALDLVGALSDVNAIRERARVEKLTLLDAPGLLLAIEQERKLELAFEGHRWFDLIRTGRAQAVLGITNPNKFLYPIPNADIVADPDLGPEDQNPGY</sequence>
<dbReference type="Gene3D" id="1.25.40.390">
    <property type="match status" value="1"/>
</dbReference>
<evidence type="ECO:0000313" key="8">
    <source>
        <dbReference type="EMBL" id="KAA3436890.1"/>
    </source>
</evidence>
<dbReference type="GO" id="GO:0009279">
    <property type="term" value="C:cell outer membrane"/>
    <property type="evidence" value="ECO:0007669"/>
    <property type="project" value="UniProtKB-SubCell"/>
</dbReference>
<dbReference type="AlphaFoldDB" id="A0A5B6TBB8"/>
<accession>A0A5B6TBB8</accession>
<keyword evidence="5" id="KW-0998">Cell outer membrane</keyword>
<evidence type="ECO:0000256" key="1">
    <source>
        <dbReference type="ARBA" id="ARBA00004442"/>
    </source>
</evidence>
<evidence type="ECO:0000313" key="9">
    <source>
        <dbReference type="Proteomes" id="UP000324133"/>
    </source>
</evidence>
<name>A0A5B6TBB8_9BACT</name>
<comment type="caution">
    <text evidence="8">The sequence shown here is derived from an EMBL/GenBank/DDBJ whole genome shotgun (WGS) entry which is preliminary data.</text>
</comment>
<evidence type="ECO:0000259" key="6">
    <source>
        <dbReference type="Pfam" id="PF07980"/>
    </source>
</evidence>
<dbReference type="Pfam" id="PF07980">
    <property type="entry name" value="SusD_RagB"/>
    <property type="match status" value="1"/>
</dbReference>
<organism evidence="8 9">
    <name type="scientific">Rufibacter hautae</name>
    <dbReference type="NCBI Taxonomy" id="2595005"/>
    <lineage>
        <taxon>Bacteria</taxon>
        <taxon>Pseudomonadati</taxon>
        <taxon>Bacteroidota</taxon>
        <taxon>Cytophagia</taxon>
        <taxon>Cytophagales</taxon>
        <taxon>Hymenobacteraceae</taxon>
        <taxon>Rufibacter</taxon>
    </lineage>
</organism>
<comment type="similarity">
    <text evidence="2">Belongs to the SusD family.</text>
</comment>
<evidence type="ECO:0000256" key="4">
    <source>
        <dbReference type="ARBA" id="ARBA00023136"/>
    </source>
</evidence>
<evidence type="ECO:0000256" key="3">
    <source>
        <dbReference type="ARBA" id="ARBA00022729"/>
    </source>
</evidence>
<dbReference type="PROSITE" id="PS51257">
    <property type="entry name" value="PROKAR_LIPOPROTEIN"/>
    <property type="match status" value="1"/>
</dbReference>
<dbReference type="Proteomes" id="UP000324133">
    <property type="component" value="Unassembled WGS sequence"/>
</dbReference>
<dbReference type="EMBL" id="VKKY01000003">
    <property type="protein sequence ID" value="KAA3436890.1"/>
    <property type="molecule type" value="Genomic_DNA"/>
</dbReference>
<dbReference type="CDD" id="cd08977">
    <property type="entry name" value="SusD"/>
    <property type="match status" value="1"/>
</dbReference>
<evidence type="ECO:0000256" key="2">
    <source>
        <dbReference type="ARBA" id="ARBA00006275"/>
    </source>
</evidence>
<keyword evidence="4" id="KW-0472">Membrane</keyword>
<comment type="subcellular location">
    <subcellularLocation>
        <location evidence="1">Cell outer membrane</location>
    </subcellularLocation>
</comment>
<keyword evidence="9" id="KW-1185">Reference proteome</keyword>
<gene>
    <name evidence="8" type="ORF">FOA19_21180</name>
</gene>
<dbReference type="RefSeq" id="WP_149092831.1">
    <property type="nucleotide sequence ID" value="NZ_VKKY01000003.1"/>
</dbReference>